<keyword evidence="4" id="KW-1185">Reference proteome</keyword>
<keyword evidence="1" id="KW-0472">Membrane</keyword>
<evidence type="ECO:0000256" key="1">
    <source>
        <dbReference type="SAM" id="Phobius"/>
    </source>
</evidence>
<sequence length="271" mass="30570">MHSTSIAIHWIIAITTFFYSPHIQSHSLEETPVTQLEDLRDLPSIHQFKNLEDLQQNMHQFLYKINHTLNSQHLVVHLTDLDTLVFPDDGDPDLKVDHVAAPSSQHTLFFPGKEAATPPENWIELHGSEIIQQSSARAIEVQTLSTVEDDSARGEVAYSTGRLKKVSSEYDSKMSLYLGFIAFIGISSGITFAPEFEFSTSTSIYYTCPVLAGETVAVKVYPTLTTFTPYTRKIKWDHKLSKFAAKSPFTKMKKVSLFTLTGLEDVECFYL</sequence>
<feature type="signal peptide" evidence="2">
    <location>
        <begin position="1"/>
        <end position="25"/>
    </location>
</feature>
<gene>
    <name evidence="3" type="ORF">KGF57_000267</name>
</gene>
<proteinExistence type="predicted"/>
<feature type="chain" id="PRO_5042194455" evidence="2">
    <location>
        <begin position="26"/>
        <end position="271"/>
    </location>
</feature>
<keyword evidence="2" id="KW-0732">Signal</keyword>
<evidence type="ECO:0000256" key="2">
    <source>
        <dbReference type="SAM" id="SignalP"/>
    </source>
</evidence>
<feature type="transmembrane region" description="Helical" evidence="1">
    <location>
        <begin position="174"/>
        <end position="193"/>
    </location>
</feature>
<dbReference type="Proteomes" id="UP001204833">
    <property type="component" value="Unassembled WGS sequence"/>
</dbReference>
<dbReference type="EMBL" id="JAIHNG010000020">
    <property type="protein sequence ID" value="KAI5968041.1"/>
    <property type="molecule type" value="Genomic_DNA"/>
</dbReference>
<keyword evidence="1" id="KW-0812">Transmembrane</keyword>
<dbReference type="AlphaFoldDB" id="A0AAD5BJ86"/>
<comment type="caution">
    <text evidence="3">The sequence shown here is derived from an EMBL/GenBank/DDBJ whole genome shotgun (WGS) entry which is preliminary data.</text>
</comment>
<accession>A0AAD5BJ86</accession>
<keyword evidence="1" id="KW-1133">Transmembrane helix</keyword>
<dbReference type="RefSeq" id="XP_051611226.1">
    <property type="nucleotide sequence ID" value="XM_051752006.1"/>
</dbReference>
<name>A0AAD5BJ86_9ASCO</name>
<dbReference type="GeneID" id="76148327"/>
<evidence type="ECO:0000313" key="4">
    <source>
        <dbReference type="Proteomes" id="UP001204833"/>
    </source>
</evidence>
<protein>
    <submittedName>
        <fullName evidence="3">Uncharacterized protein</fullName>
    </submittedName>
</protein>
<reference evidence="3 4" key="1">
    <citation type="journal article" date="2022" name="DNA Res.">
        <title>Genome analysis of five recently described species of the CUG-Ser clade uncovers Candida theae as a new hybrid lineage with pathogenic potential in the Candida parapsilosis species complex.</title>
        <authorList>
            <person name="Mixao V."/>
            <person name="Del Olmo V."/>
            <person name="Hegedusova E."/>
            <person name="Saus E."/>
            <person name="Pryszcz L."/>
            <person name="Cillingova A."/>
            <person name="Nosek J."/>
            <person name="Gabaldon T."/>
        </authorList>
    </citation>
    <scope>NUCLEOTIDE SEQUENCE [LARGE SCALE GENOMIC DNA]</scope>
    <source>
        <strain evidence="3 4">CBS 12239</strain>
    </source>
</reference>
<organism evidence="3 4">
    <name type="scientific">Candida theae</name>
    <dbReference type="NCBI Taxonomy" id="1198502"/>
    <lineage>
        <taxon>Eukaryota</taxon>
        <taxon>Fungi</taxon>
        <taxon>Dikarya</taxon>
        <taxon>Ascomycota</taxon>
        <taxon>Saccharomycotina</taxon>
        <taxon>Pichiomycetes</taxon>
        <taxon>Debaryomycetaceae</taxon>
        <taxon>Candida/Lodderomyces clade</taxon>
        <taxon>Candida</taxon>
    </lineage>
</organism>
<evidence type="ECO:0000313" key="3">
    <source>
        <dbReference type="EMBL" id="KAI5968041.1"/>
    </source>
</evidence>